<dbReference type="AlphaFoldDB" id="A0AB34QVY8"/>
<evidence type="ECO:0000313" key="1">
    <source>
        <dbReference type="EMBL" id="KIL14044.1"/>
    </source>
</evidence>
<dbReference type="Proteomes" id="UP000031978">
    <property type="component" value="Unassembled WGS sequence"/>
</dbReference>
<evidence type="ECO:0000313" key="2">
    <source>
        <dbReference type="Proteomes" id="UP000031978"/>
    </source>
</evidence>
<organism evidence="1 2">
    <name type="scientific">Bacillus pumilus</name>
    <name type="common">Bacillus mesentericus</name>
    <dbReference type="NCBI Taxonomy" id="1408"/>
    <lineage>
        <taxon>Bacteria</taxon>
        <taxon>Bacillati</taxon>
        <taxon>Bacillota</taxon>
        <taxon>Bacilli</taxon>
        <taxon>Bacillales</taxon>
        <taxon>Bacillaceae</taxon>
        <taxon>Bacillus</taxon>
    </lineage>
</organism>
<reference evidence="1 2" key="1">
    <citation type="submission" date="2014-12" db="EMBL/GenBank/DDBJ databases">
        <title>Draft Genome Sequences of Five Spore-Forming Food Isolates of Bacillus pumilus.</title>
        <authorList>
            <person name="de Jong A."/>
            <person name="van Heel A.J."/>
            <person name="Montalban-Lopez M."/>
            <person name="Krawczyk A.O."/>
            <person name="Berendsen E.M."/>
            <person name="Wells-Bennik M."/>
            <person name="Kuipers O.P."/>
        </authorList>
    </citation>
    <scope>NUCLEOTIDE SEQUENCE [LARGE SCALE GENOMIC DNA]</scope>
    <source>
        <strain evidence="1 2">B4127</strain>
    </source>
</reference>
<proteinExistence type="predicted"/>
<gene>
    <name evidence="1" type="ORF">B4127_2003</name>
</gene>
<sequence length="42" mass="5242">MLNDQRPQVLLSGKNIRFVFLVYYTMIHIKKKFLFRMYLFTQ</sequence>
<dbReference type="EMBL" id="JXCL01000037">
    <property type="protein sequence ID" value="KIL14044.1"/>
    <property type="molecule type" value="Genomic_DNA"/>
</dbReference>
<comment type="caution">
    <text evidence="1">The sequence shown here is derived from an EMBL/GenBank/DDBJ whole genome shotgun (WGS) entry which is preliminary data.</text>
</comment>
<name>A0AB34QVY8_BACPU</name>
<protein>
    <submittedName>
        <fullName evidence="1">Uncharacterized protein</fullName>
    </submittedName>
</protein>
<accession>A0AB34QVY8</accession>